<feature type="region of interest" description="Disordered" evidence="3">
    <location>
        <begin position="1"/>
        <end position="85"/>
    </location>
</feature>
<dbReference type="PANTHER" id="PTHR48027">
    <property type="entry name" value="HETEROGENEOUS NUCLEAR RIBONUCLEOPROTEIN 87F-RELATED"/>
    <property type="match status" value="1"/>
</dbReference>
<gene>
    <name evidence="5" type="ORF">ACHAW5_010702</name>
</gene>
<dbReference type="PROSITE" id="PS50102">
    <property type="entry name" value="RRM"/>
    <property type="match status" value="1"/>
</dbReference>
<dbReference type="Proteomes" id="UP001530315">
    <property type="component" value="Unassembled WGS sequence"/>
</dbReference>
<protein>
    <recommendedName>
        <fullName evidence="4">RRM domain-containing protein</fullName>
    </recommendedName>
</protein>
<dbReference type="Gene3D" id="3.30.70.330">
    <property type="match status" value="1"/>
</dbReference>
<evidence type="ECO:0000313" key="6">
    <source>
        <dbReference type="Proteomes" id="UP001530315"/>
    </source>
</evidence>
<proteinExistence type="predicted"/>
<sequence length="256" mass="27571">MGRYTNVQSYADNSPSMRTISYEQATGMAVTSPASPSPDASEGQRSPPPPPPRCSSAVGEMSDDNIAKSSQLKNDDDADGEESPRNQVQHLGTVSPAVSCDTSTVFVGGLHPRIGDLHLRKLFSPYGEIVRIHIVTNNPNDPKQNNAFQSKSSMPAKYTTGLQQSKGFAFVEYTQIESARLAISRLDGRQLMGRSLAVRPSRKRTSELSRGGSGVGQTGKSGGAKISAEDARREYTAVQTKIEAVKRAIEQKKMGL</sequence>
<dbReference type="InterPro" id="IPR000504">
    <property type="entry name" value="RRM_dom"/>
</dbReference>
<dbReference type="InterPro" id="IPR012677">
    <property type="entry name" value="Nucleotide-bd_a/b_plait_sf"/>
</dbReference>
<dbReference type="GO" id="GO:0003723">
    <property type="term" value="F:RNA binding"/>
    <property type="evidence" value="ECO:0007669"/>
    <property type="project" value="UniProtKB-UniRule"/>
</dbReference>
<evidence type="ECO:0000313" key="5">
    <source>
        <dbReference type="EMBL" id="KAL3762408.1"/>
    </source>
</evidence>
<dbReference type="InterPro" id="IPR035979">
    <property type="entry name" value="RBD_domain_sf"/>
</dbReference>
<dbReference type="CDD" id="cd00590">
    <property type="entry name" value="RRM_SF"/>
    <property type="match status" value="1"/>
</dbReference>
<dbReference type="EMBL" id="JALLAZ020001827">
    <property type="protein sequence ID" value="KAL3762408.1"/>
    <property type="molecule type" value="Genomic_DNA"/>
</dbReference>
<comment type="caution">
    <text evidence="5">The sequence shown here is derived from an EMBL/GenBank/DDBJ whole genome shotgun (WGS) entry which is preliminary data.</text>
</comment>
<evidence type="ECO:0000256" key="3">
    <source>
        <dbReference type="SAM" id="MobiDB-lite"/>
    </source>
</evidence>
<dbReference type="SUPFAM" id="SSF54928">
    <property type="entry name" value="RNA-binding domain, RBD"/>
    <property type="match status" value="1"/>
</dbReference>
<feature type="compositionally biased region" description="Gly residues" evidence="3">
    <location>
        <begin position="211"/>
        <end position="222"/>
    </location>
</feature>
<feature type="compositionally biased region" description="Polar residues" evidence="3">
    <location>
        <begin position="1"/>
        <end position="24"/>
    </location>
</feature>
<organism evidence="5 6">
    <name type="scientific">Stephanodiscus triporus</name>
    <dbReference type="NCBI Taxonomy" id="2934178"/>
    <lineage>
        <taxon>Eukaryota</taxon>
        <taxon>Sar</taxon>
        <taxon>Stramenopiles</taxon>
        <taxon>Ochrophyta</taxon>
        <taxon>Bacillariophyta</taxon>
        <taxon>Coscinodiscophyceae</taxon>
        <taxon>Thalassiosirophycidae</taxon>
        <taxon>Stephanodiscales</taxon>
        <taxon>Stephanodiscaceae</taxon>
        <taxon>Stephanodiscus</taxon>
    </lineage>
</organism>
<dbReference type="AlphaFoldDB" id="A0ABD3MEQ4"/>
<accession>A0ABD3MEQ4</accession>
<keyword evidence="1 2" id="KW-0694">RNA-binding</keyword>
<dbReference type="SMART" id="SM00360">
    <property type="entry name" value="RRM"/>
    <property type="match status" value="1"/>
</dbReference>
<keyword evidence="6" id="KW-1185">Reference proteome</keyword>
<evidence type="ECO:0000256" key="2">
    <source>
        <dbReference type="PROSITE-ProRule" id="PRU00176"/>
    </source>
</evidence>
<evidence type="ECO:0000259" key="4">
    <source>
        <dbReference type="PROSITE" id="PS50102"/>
    </source>
</evidence>
<feature type="domain" description="RRM" evidence="4">
    <location>
        <begin position="103"/>
        <end position="203"/>
    </location>
</feature>
<feature type="region of interest" description="Disordered" evidence="3">
    <location>
        <begin position="197"/>
        <end position="232"/>
    </location>
</feature>
<dbReference type="InterPro" id="IPR052462">
    <property type="entry name" value="SLIRP/GR-RBP-like"/>
</dbReference>
<reference evidence="5 6" key="1">
    <citation type="submission" date="2024-10" db="EMBL/GenBank/DDBJ databases">
        <title>Updated reference genomes for cyclostephanoid diatoms.</title>
        <authorList>
            <person name="Roberts W.R."/>
            <person name="Alverson A.J."/>
        </authorList>
    </citation>
    <scope>NUCLEOTIDE SEQUENCE [LARGE SCALE GENOMIC DNA]</scope>
    <source>
        <strain evidence="5 6">AJA276-08</strain>
    </source>
</reference>
<evidence type="ECO:0000256" key="1">
    <source>
        <dbReference type="ARBA" id="ARBA00022884"/>
    </source>
</evidence>
<dbReference type="Pfam" id="PF00076">
    <property type="entry name" value="RRM_1"/>
    <property type="match status" value="2"/>
</dbReference>
<name>A0ABD3MEQ4_9STRA</name>